<proteinExistence type="predicted"/>
<protein>
    <submittedName>
        <fullName evidence="2">Uncharacterized protein</fullName>
    </submittedName>
</protein>
<feature type="compositionally biased region" description="Polar residues" evidence="1">
    <location>
        <begin position="35"/>
        <end position="45"/>
    </location>
</feature>
<gene>
    <name evidence="2" type="ORF">FF38_10993</name>
</gene>
<evidence type="ECO:0000256" key="1">
    <source>
        <dbReference type="SAM" id="MobiDB-lite"/>
    </source>
</evidence>
<accession>A0A0L0BPR5</accession>
<dbReference type="AlphaFoldDB" id="A0A0L0BPR5"/>
<feature type="non-terminal residue" evidence="2">
    <location>
        <position position="132"/>
    </location>
</feature>
<sequence>MPVGRTPMNADKEARETGTFIDMSRSIITPDTHHTSNPLSETPTVLPSEPTGAIPKTFAPPKTFNFPPPKVPHNQKGFSSGNSPRAYAGLIRELIAENVKGYRSELEEKLDKKIQESLEEGFAKMISEIQKM</sequence>
<organism evidence="2 3">
    <name type="scientific">Lucilia cuprina</name>
    <name type="common">Green bottle fly</name>
    <name type="synonym">Australian sheep blowfly</name>
    <dbReference type="NCBI Taxonomy" id="7375"/>
    <lineage>
        <taxon>Eukaryota</taxon>
        <taxon>Metazoa</taxon>
        <taxon>Ecdysozoa</taxon>
        <taxon>Arthropoda</taxon>
        <taxon>Hexapoda</taxon>
        <taxon>Insecta</taxon>
        <taxon>Pterygota</taxon>
        <taxon>Neoptera</taxon>
        <taxon>Endopterygota</taxon>
        <taxon>Diptera</taxon>
        <taxon>Brachycera</taxon>
        <taxon>Muscomorpha</taxon>
        <taxon>Oestroidea</taxon>
        <taxon>Calliphoridae</taxon>
        <taxon>Luciliinae</taxon>
        <taxon>Lucilia</taxon>
    </lineage>
</organism>
<comment type="caution">
    <text evidence="2">The sequence shown here is derived from an EMBL/GenBank/DDBJ whole genome shotgun (WGS) entry which is preliminary data.</text>
</comment>
<evidence type="ECO:0000313" key="3">
    <source>
        <dbReference type="Proteomes" id="UP000037069"/>
    </source>
</evidence>
<feature type="region of interest" description="Disordered" evidence="1">
    <location>
        <begin position="1"/>
        <end position="82"/>
    </location>
</feature>
<dbReference type="Proteomes" id="UP000037069">
    <property type="component" value="Unassembled WGS sequence"/>
</dbReference>
<dbReference type="EMBL" id="JRES01001646">
    <property type="protein sequence ID" value="KNC21214.1"/>
    <property type="molecule type" value="Genomic_DNA"/>
</dbReference>
<evidence type="ECO:0000313" key="2">
    <source>
        <dbReference type="EMBL" id="KNC21214.1"/>
    </source>
</evidence>
<name>A0A0L0BPR5_LUCCU</name>
<reference evidence="2 3" key="1">
    <citation type="journal article" date="2015" name="Nat. Commun.">
        <title>Lucilia cuprina genome unlocks parasitic fly biology to underpin future interventions.</title>
        <authorList>
            <person name="Anstead C.A."/>
            <person name="Korhonen P.K."/>
            <person name="Young N.D."/>
            <person name="Hall R.S."/>
            <person name="Jex A.R."/>
            <person name="Murali S.C."/>
            <person name="Hughes D.S."/>
            <person name="Lee S.F."/>
            <person name="Perry T."/>
            <person name="Stroehlein A.J."/>
            <person name="Ansell B.R."/>
            <person name="Breugelmans B."/>
            <person name="Hofmann A."/>
            <person name="Qu J."/>
            <person name="Dugan S."/>
            <person name="Lee S.L."/>
            <person name="Chao H."/>
            <person name="Dinh H."/>
            <person name="Han Y."/>
            <person name="Doddapaneni H.V."/>
            <person name="Worley K.C."/>
            <person name="Muzny D.M."/>
            <person name="Ioannidis P."/>
            <person name="Waterhouse R.M."/>
            <person name="Zdobnov E.M."/>
            <person name="James P.J."/>
            <person name="Bagnall N.H."/>
            <person name="Kotze A.C."/>
            <person name="Gibbs R.A."/>
            <person name="Richards S."/>
            <person name="Batterham P."/>
            <person name="Gasser R.B."/>
        </authorList>
    </citation>
    <scope>NUCLEOTIDE SEQUENCE [LARGE SCALE GENOMIC DNA]</scope>
    <source>
        <strain evidence="2 3">LS</strain>
        <tissue evidence="2">Full body</tissue>
    </source>
</reference>
<keyword evidence="3" id="KW-1185">Reference proteome</keyword>